<sequence length="769" mass="84626">MSFLDKLSLKGSSKVGNDNYQAPEPVLPEYTGLISNGSNEGGVPPSYDHLPSSAAHPPSYAAVKNSANGYDDELDGGFSSLTIAENAPAFPEADQCLAHLKLLSALHVLKEDIGYVDGLFGLFDAKCDMATNRDASLVKMREKRWSLYVARAADRFQDWWLKVLCKMEPSVRLEGNDMASGAANFTQFTKAGKARQWTARMLPPLDVLMVWHSFMLNPRAYLEDCIKFGLKDLWATGIPWSVVTAAIDVRFKYEAPEEAKTNFATTGHAWDNQMDEMKKTISCARCSQGLEVQWTTCCSGEKTSPRELLDMSGYGYGDRQFAHACQNCGAIMNHDFLRIARLKEDVENLVLKDWPLSGTILSPNTGIPDVASEDEKKIAFNTFPNRLFRLALKDSILELVGTDAPSIENVKVLVERAIADKATVKGINSKTVFESGVLQRYERLATRKMMTCYWENSSIFAIELGSAVVRQGVFVDKMYSIDWIHSPAARETMERLLIKYSRFIKMMATFPLRIAVPTLDVDLGWHTHQLSSKSYYEYTISKAKRFINHDDKIDEDSLSKHFQWTSKEYENEYSELYSECTCWYSIRAQTRPGKIFGVSKQEKAQNRFHDSGAAKLCPPDKSAHISAHSSVTMVENPLREAIVRIARKHHDRELEEAYMKASKRAKAKGRPAPERSEYYQGAWGYPMLMYGPYMSVGLLGGIYYAGDPCVGSFGAGSPGNCATGTCGSGVLPVGSSGGMDIAYATGGYGGGTGGACGGGGGGACGGGGS</sequence>
<evidence type="ECO:0000313" key="3">
    <source>
        <dbReference type="Proteomes" id="UP000178129"/>
    </source>
</evidence>
<gene>
    <name evidence="2" type="ORF">RCO7_10456</name>
</gene>
<dbReference type="InterPro" id="IPR009836">
    <property type="entry name" value="GRDP-like"/>
</dbReference>
<proteinExistence type="predicted"/>
<dbReference type="AlphaFoldDB" id="A0A1E1LP42"/>
<dbReference type="Proteomes" id="UP000178129">
    <property type="component" value="Unassembled WGS sequence"/>
</dbReference>
<dbReference type="EMBL" id="FJUW01000070">
    <property type="protein sequence ID" value="CZT12220.1"/>
    <property type="molecule type" value="Genomic_DNA"/>
</dbReference>
<evidence type="ECO:0000256" key="1">
    <source>
        <dbReference type="SAM" id="MobiDB-lite"/>
    </source>
</evidence>
<dbReference type="Pfam" id="PF07173">
    <property type="entry name" value="GRDP-like"/>
    <property type="match status" value="1"/>
</dbReference>
<dbReference type="InParanoid" id="A0A1E1LP42"/>
<dbReference type="STRING" id="914237.A0A1E1LP42"/>
<evidence type="ECO:0000313" key="2">
    <source>
        <dbReference type="EMBL" id="CZT12220.1"/>
    </source>
</evidence>
<dbReference type="PANTHER" id="PTHR34365:SF7">
    <property type="entry name" value="GLYCINE-RICH DOMAIN-CONTAINING PROTEIN 1"/>
    <property type="match status" value="1"/>
</dbReference>
<protein>
    <submittedName>
        <fullName evidence="2">Related to large-conductance mechanosensitive channel</fullName>
    </submittedName>
</protein>
<comment type="caution">
    <text evidence="2">The sequence shown here is derived from an EMBL/GenBank/DDBJ whole genome shotgun (WGS) entry which is preliminary data.</text>
</comment>
<name>A0A1E1LP42_9HELO</name>
<reference evidence="3" key="1">
    <citation type="submission" date="2016-03" db="EMBL/GenBank/DDBJ databases">
        <authorList>
            <person name="Ploux O."/>
        </authorList>
    </citation>
    <scope>NUCLEOTIDE SEQUENCE [LARGE SCALE GENOMIC DNA]</scope>
    <source>
        <strain evidence="3">UK7</strain>
    </source>
</reference>
<organism evidence="2 3">
    <name type="scientific">Rhynchosporium graminicola</name>
    <dbReference type="NCBI Taxonomy" id="2792576"/>
    <lineage>
        <taxon>Eukaryota</taxon>
        <taxon>Fungi</taxon>
        <taxon>Dikarya</taxon>
        <taxon>Ascomycota</taxon>
        <taxon>Pezizomycotina</taxon>
        <taxon>Leotiomycetes</taxon>
        <taxon>Helotiales</taxon>
        <taxon>Ploettnerulaceae</taxon>
        <taxon>Rhynchosporium</taxon>
    </lineage>
</organism>
<feature type="region of interest" description="Disordered" evidence="1">
    <location>
        <begin position="31"/>
        <end position="51"/>
    </location>
</feature>
<accession>A0A1E1LP42</accession>
<keyword evidence="3" id="KW-1185">Reference proteome</keyword>
<dbReference type="PANTHER" id="PTHR34365">
    <property type="entry name" value="ENOLASE (DUF1399)"/>
    <property type="match status" value="1"/>
</dbReference>